<accession>A0ABS4PAJ4</accession>
<dbReference type="Pfam" id="PF05973">
    <property type="entry name" value="Gp49"/>
    <property type="match status" value="1"/>
</dbReference>
<name>A0ABS4PAJ4_9GAMM</name>
<protein>
    <submittedName>
        <fullName evidence="1">Phage-related protein</fullName>
    </submittedName>
</protein>
<dbReference type="EMBL" id="JAGGMQ010000001">
    <property type="protein sequence ID" value="MBP2169654.1"/>
    <property type="molecule type" value="Genomic_DNA"/>
</dbReference>
<organism evidence="1 2">
    <name type="scientific">Winslowiella toletana</name>
    <dbReference type="NCBI Taxonomy" id="92490"/>
    <lineage>
        <taxon>Bacteria</taxon>
        <taxon>Pseudomonadati</taxon>
        <taxon>Pseudomonadota</taxon>
        <taxon>Gammaproteobacteria</taxon>
        <taxon>Enterobacterales</taxon>
        <taxon>Erwiniaceae</taxon>
        <taxon>Winslowiella</taxon>
    </lineage>
</organism>
<gene>
    <name evidence="1" type="ORF">J2125_002846</name>
</gene>
<comment type="caution">
    <text evidence="1">The sequence shown here is derived from an EMBL/GenBank/DDBJ whole genome shotgun (WGS) entry which is preliminary data.</text>
</comment>
<proteinExistence type="predicted"/>
<dbReference type="Proteomes" id="UP001195624">
    <property type="component" value="Unassembled WGS sequence"/>
</dbReference>
<dbReference type="RefSeq" id="WP_017800586.1">
    <property type="nucleotide sequence ID" value="NZ_JAGGMQ010000001.1"/>
</dbReference>
<evidence type="ECO:0000313" key="1">
    <source>
        <dbReference type="EMBL" id="MBP2169654.1"/>
    </source>
</evidence>
<reference evidence="2" key="1">
    <citation type="submission" date="2023-07" db="EMBL/GenBank/DDBJ databases">
        <title>Genome mining of underrepresented organisms for secondary metabolites.</title>
        <authorList>
            <person name="D'Agostino P.M."/>
        </authorList>
    </citation>
    <scope>NUCLEOTIDE SEQUENCE [LARGE SCALE GENOMIC DNA]</scope>
    <source>
        <strain evidence="2">WS4403</strain>
    </source>
</reference>
<evidence type="ECO:0000313" key="2">
    <source>
        <dbReference type="Proteomes" id="UP001195624"/>
    </source>
</evidence>
<dbReference type="InterPro" id="IPR009241">
    <property type="entry name" value="HigB-like"/>
</dbReference>
<sequence>MKTLYWIGSSKKDLQSLPEDVQDTFGYALHLAQRGDKHPQARPLKGFGGAGVLEVVEDYFSNTYRAVYTVNFGDVMYVLHVFQKKSLIGITTPKPDMDKIRERLKSAENHAKGVCYEP</sequence>
<keyword evidence="2" id="KW-1185">Reference proteome</keyword>